<dbReference type="AlphaFoldDB" id="A0A0Q0UAK4"/>
<dbReference type="SUPFAM" id="SSF100950">
    <property type="entry name" value="NagB/RpiA/CoA transferase-like"/>
    <property type="match status" value="1"/>
</dbReference>
<dbReference type="InterPro" id="IPR004547">
    <property type="entry name" value="Glucosamine6P_isomerase"/>
</dbReference>
<comment type="catalytic activity">
    <reaction evidence="3">
        <text>alpha-D-glucosamine 6-phosphate + H2O = beta-D-fructose 6-phosphate + NH4(+)</text>
        <dbReference type="Rhea" id="RHEA:12172"/>
        <dbReference type="ChEBI" id="CHEBI:15377"/>
        <dbReference type="ChEBI" id="CHEBI:28938"/>
        <dbReference type="ChEBI" id="CHEBI:57634"/>
        <dbReference type="ChEBI" id="CHEBI:75989"/>
        <dbReference type="EC" id="3.5.99.6"/>
    </reaction>
</comment>
<comment type="function">
    <text evidence="3">Catalyzes the reversible isomerization-deamination of glucosamine 6-phosphate (GlcN6P) to form fructose 6-phosphate (Fru6P) and ammonium ion.</text>
</comment>
<dbReference type="EC" id="3.5.99.6" evidence="3"/>
<dbReference type="HAMAP" id="MF_01241">
    <property type="entry name" value="GlcN6P_deamin"/>
    <property type="match status" value="1"/>
</dbReference>
<dbReference type="GO" id="GO:0005737">
    <property type="term" value="C:cytoplasm"/>
    <property type="evidence" value="ECO:0007669"/>
    <property type="project" value="TreeGrafter"/>
</dbReference>
<dbReference type="Gene3D" id="3.40.50.1360">
    <property type="match status" value="1"/>
</dbReference>
<gene>
    <name evidence="3 5" type="primary">nagB</name>
    <name evidence="5" type="ORF">Cocul_02131</name>
</gene>
<keyword evidence="1 3" id="KW-0378">Hydrolase</keyword>
<dbReference type="NCBIfam" id="NF001684">
    <property type="entry name" value="PRK00443.1-4"/>
    <property type="match status" value="1"/>
</dbReference>
<feature type="domain" description="Glucosamine/galactosamine-6-phosphate isomerase" evidence="4">
    <location>
        <begin position="10"/>
        <end position="225"/>
    </location>
</feature>
<dbReference type="PANTHER" id="PTHR11280">
    <property type="entry name" value="GLUCOSAMINE-6-PHOSPHATE ISOMERASE"/>
    <property type="match status" value="1"/>
</dbReference>
<feature type="active site" description="Proton acceptor; for ring-opening step" evidence="3">
    <location>
        <position position="136"/>
    </location>
</feature>
<name>A0A0Q0UAK4_9CORY</name>
<sequence length="258" mass="28639">MEILIRDTPQEVAAQAATIIAGYVREGSTLGLSTGSTPLATYRELIRRHREEGLSFAQAQMFLLDEYIGLPYDHPQSYHATIRREFTAHIDVHDEHVHSPAGMAEDLIRATADYERDIEAAGGVDLQLLGVGTNGHIGFNEPGSSLNSLTRIKTLHPQTVADNSRFFDSPEQVPHQVITQGLGTIQRARHLLLLATGQRKAEAVQRLVEGPLAAACPASILQWHRHATVLVDAEAASLLHDAPYYRYVEEHKPSWQRY</sequence>
<dbReference type="UniPathway" id="UPA00629">
    <property type="reaction ID" value="UER00684"/>
</dbReference>
<feature type="active site" description="For ring-opening step" evidence="3">
    <location>
        <position position="141"/>
    </location>
</feature>
<comment type="activity regulation">
    <text evidence="3">Allosterically activated by N-acetylglucosamine 6-phosphate (GlcNAc6P).</text>
</comment>
<feature type="site" description="Part of the allosteric site" evidence="3">
    <location>
        <position position="154"/>
    </location>
</feature>
<evidence type="ECO:0000259" key="4">
    <source>
        <dbReference type="Pfam" id="PF01182"/>
    </source>
</evidence>
<comment type="similarity">
    <text evidence="3">Belongs to the glucosamine/galactosamine-6-phosphate isomerase family. NagB subfamily.</text>
</comment>
<dbReference type="GO" id="GO:0006043">
    <property type="term" value="P:glucosamine catabolic process"/>
    <property type="evidence" value="ECO:0007669"/>
    <property type="project" value="TreeGrafter"/>
</dbReference>
<evidence type="ECO:0000313" key="6">
    <source>
        <dbReference type="Proteomes" id="UP000050517"/>
    </source>
</evidence>
<comment type="caution">
    <text evidence="5">The sequence shown here is derived from an EMBL/GenBank/DDBJ whole genome shotgun (WGS) entry which is preliminary data.</text>
</comment>
<evidence type="ECO:0000256" key="3">
    <source>
        <dbReference type="HAMAP-Rule" id="MF_01241"/>
    </source>
</evidence>
<dbReference type="Pfam" id="PF01182">
    <property type="entry name" value="Glucosamine_iso"/>
    <property type="match status" value="1"/>
</dbReference>
<feature type="site" description="Part of the allosteric site" evidence="3">
    <location>
        <position position="153"/>
    </location>
</feature>
<comment type="caution">
    <text evidence="3">Lacks conserved residue(s) required for the propagation of feature annotation.</text>
</comment>
<proteinExistence type="inferred from homology"/>
<feature type="active site" description="For ring-opening step" evidence="3">
    <location>
        <position position="134"/>
    </location>
</feature>
<dbReference type="GO" id="GO:0006046">
    <property type="term" value="P:N-acetylglucosamine catabolic process"/>
    <property type="evidence" value="ECO:0007669"/>
    <property type="project" value="UniProtKB-UniRule"/>
</dbReference>
<keyword evidence="2 3" id="KW-0119">Carbohydrate metabolism</keyword>
<dbReference type="PROSITE" id="PS01161">
    <property type="entry name" value="GLC_GALNAC_ISOMERASE"/>
    <property type="match status" value="1"/>
</dbReference>
<feature type="active site" description="Proton acceptor; for enolization step" evidence="3">
    <location>
        <position position="65"/>
    </location>
</feature>
<dbReference type="GO" id="GO:0004342">
    <property type="term" value="F:glucosamine-6-phosphate deaminase activity"/>
    <property type="evidence" value="ECO:0007669"/>
    <property type="project" value="UniProtKB-UniRule"/>
</dbReference>
<dbReference type="InterPro" id="IPR018321">
    <property type="entry name" value="Glucosamine6P_isomerase_CS"/>
</dbReference>
<feature type="site" description="Part of the allosteric site" evidence="3">
    <location>
        <position position="144"/>
    </location>
</feature>
<dbReference type="GO" id="GO:0019262">
    <property type="term" value="P:N-acetylneuraminate catabolic process"/>
    <property type="evidence" value="ECO:0007669"/>
    <property type="project" value="UniProtKB-UniRule"/>
</dbReference>
<dbReference type="GO" id="GO:0042802">
    <property type="term" value="F:identical protein binding"/>
    <property type="evidence" value="ECO:0007669"/>
    <property type="project" value="TreeGrafter"/>
</dbReference>
<feature type="site" description="Part of the allosteric site" evidence="3">
    <location>
        <position position="151"/>
    </location>
</feature>
<keyword evidence="3" id="KW-0021">Allosteric enzyme</keyword>
<dbReference type="RefSeq" id="WP_055123196.1">
    <property type="nucleotide sequence ID" value="NZ_LKST01000004.1"/>
</dbReference>
<evidence type="ECO:0000256" key="2">
    <source>
        <dbReference type="ARBA" id="ARBA00023277"/>
    </source>
</evidence>
<evidence type="ECO:0000256" key="1">
    <source>
        <dbReference type="ARBA" id="ARBA00022801"/>
    </source>
</evidence>
<dbReference type="CDD" id="cd01399">
    <property type="entry name" value="GlcN6P_deaminase"/>
    <property type="match status" value="1"/>
</dbReference>
<dbReference type="Proteomes" id="UP000050517">
    <property type="component" value="Unassembled WGS sequence"/>
</dbReference>
<dbReference type="EMBL" id="LKST01000004">
    <property type="protein sequence ID" value="KQB83158.1"/>
    <property type="molecule type" value="Genomic_DNA"/>
</dbReference>
<dbReference type="InterPro" id="IPR037171">
    <property type="entry name" value="NagB/RpiA_transferase-like"/>
</dbReference>
<dbReference type="PATRIC" id="fig|1544416.3.peg.2126"/>
<dbReference type="GO" id="GO:0005975">
    <property type="term" value="P:carbohydrate metabolic process"/>
    <property type="evidence" value="ECO:0007669"/>
    <property type="project" value="InterPro"/>
</dbReference>
<dbReference type="NCBIfam" id="TIGR00502">
    <property type="entry name" value="nagB"/>
    <property type="match status" value="1"/>
</dbReference>
<dbReference type="InterPro" id="IPR006148">
    <property type="entry name" value="Glc/Gal-6P_isomerase"/>
</dbReference>
<accession>A0A0Q0UAK4</accession>
<organism evidence="5 6">
    <name type="scientific">Corynebacterium oculi</name>
    <dbReference type="NCBI Taxonomy" id="1544416"/>
    <lineage>
        <taxon>Bacteria</taxon>
        <taxon>Bacillati</taxon>
        <taxon>Actinomycetota</taxon>
        <taxon>Actinomycetes</taxon>
        <taxon>Mycobacteriales</taxon>
        <taxon>Corynebacteriaceae</taxon>
        <taxon>Corynebacterium</taxon>
    </lineage>
</organism>
<keyword evidence="6" id="KW-1185">Reference proteome</keyword>
<protein>
    <recommendedName>
        <fullName evidence="3">Glucosamine-6-phosphate deaminase</fullName>
        <ecNumber evidence="3">3.5.99.6</ecNumber>
    </recommendedName>
    <alternativeName>
        <fullName evidence="3">GlcN6P deaminase</fullName>
        <shortName evidence="3">GNPDA</shortName>
    </alternativeName>
    <alternativeName>
        <fullName evidence="3">Glucosamine-6-phosphate isomerase</fullName>
    </alternativeName>
</protein>
<comment type="pathway">
    <text evidence="3">Amino-sugar metabolism; N-acetylneuraminate degradation; D-fructose 6-phosphate from N-acetylneuraminate: step 5/5.</text>
</comment>
<dbReference type="STRING" id="1544416.Cocul_02131"/>
<reference evidence="5 6" key="1">
    <citation type="submission" date="2015-10" db="EMBL/GenBank/DDBJ databases">
        <title>Corynebacteirum lowii and Corynebacterium oculi species nova, derived from human clinical disease and and emended description of Corynebacterium mastiditis.</title>
        <authorList>
            <person name="Bernard K."/>
            <person name="Pacheco A.L."/>
            <person name="Mcdougall C."/>
            <person name="Burtx T."/>
            <person name="Weibe D."/>
            <person name="Tyler S."/>
            <person name="Olson A.B."/>
            <person name="Cnockaert M."/>
            <person name="Eguchi H."/>
            <person name="Kuwahara T."/>
            <person name="Nakayama-Imaohji H."/>
            <person name="Boudewijins M."/>
            <person name="Van Hoecke F."/>
            <person name="Bernier A.-M."/>
            <person name="Vandamme P."/>
        </authorList>
    </citation>
    <scope>NUCLEOTIDE SEQUENCE [LARGE SCALE GENOMIC DNA]</scope>
    <source>
        <strain evidence="5 6">NML 130210</strain>
    </source>
</reference>
<evidence type="ECO:0000313" key="5">
    <source>
        <dbReference type="EMBL" id="KQB83158.1"/>
    </source>
</evidence>
<dbReference type="OrthoDB" id="9791139at2"/>
<dbReference type="PANTHER" id="PTHR11280:SF5">
    <property type="entry name" value="GLUCOSAMINE-6-PHOSPHATE ISOMERASE"/>
    <property type="match status" value="1"/>
</dbReference>